<evidence type="ECO:0000256" key="3">
    <source>
        <dbReference type="ARBA" id="ARBA00012664"/>
    </source>
</evidence>
<keyword evidence="5" id="KW-0808">Transferase</keyword>
<dbReference type="GO" id="GO:0009231">
    <property type="term" value="P:riboflavin biosynthetic process"/>
    <property type="evidence" value="ECO:0007669"/>
    <property type="project" value="UniProtKB-UniPathway"/>
</dbReference>
<reference evidence="7" key="1">
    <citation type="submission" date="2018-05" db="EMBL/GenBank/DDBJ databases">
        <authorList>
            <person name="Lanie J.A."/>
            <person name="Ng W.-L."/>
            <person name="Kazmierczak K.M."/>
            <person name="Andrzejewski T.M."/>
            <person name="Davidsen T.M."/>
            <person name="Wayne K.J."/>
            <person name="Tettelin H."/>
            <person name="Glass J.I."/>
            <person name="Rusch D."/>
            <person name="Podicherti R."/>
            <person name="Tsui H.-C.T."/>
            <person name="Winkler M.E."/>
        </authorList>
    </citation>
    <scope>NUCLEOTIDE SEQUENCE</scope>
</reference>
<sequence length="63" mass="6839">MKEISGDLIAQGLKFAFVVARFNELIGERLLEGALDTFQRHGGNPDDVVVIRVPGAYEIPLAA</sequence>
<dbReference type="EMBL" id="UINC01116418">
    <property type="protein sequence ID" value="SVC88145.1"/>
    <property type="molecule type" value="Genomic_DNA"/>
</dbReference>
<comment type="catalytic activity">
    <reaction evidence="6">
        <text>(2S)-2-hydroxy-3-oxobutyl phosphate + 5-amino-6-(D-ribitylamino)uracil = 6,7-dimethyl-8-(1-D-ribityl)lumazine + phosphate + 2 H2O + H(+)</text>
        <dbReference type="Rhea" id="RHEA:26152"/>
        <dbReference type="ChEBI" id="CHEBI:15377"/>
        <dbReference type="ChEBI" id="CHEBI:15378"/>
        <dbReference type="ChEBI" id="CHEBI:15934"/>
        <dbReference type="ChEBI" id="CHEBI:43474"/>
        <dbReference type="ChEBI" id="CHEBI:58201"/>
        <dbReference type="ChEBI" id="CHEBI:58830"/>
        <dbReference type="EC" id="2.5.1.78"/>
    </reaction>
</comment>
<dbReference type="SUPFAM" id="SSF52121">
    <property type="entry name" value="Lumazine synthase"/>
    <property type="match status" value="1"/>
</dbReference>
<gene>
    <name evidence="7" type="ORF">METZ01_LOCUS340999</name>
</gene>
<accession>A0A382QTG6</accession>
<evidence type="ECO:0000313" key="7">
    <source>
        <dbReference type="EMBL" id="SVC88145.1"/>
    </source>
</evidence>
<comment type="similarity">
    <text evidence="2">Belongs to the DMRL synthase family.</text>
</comment>
<dbReference type="InterPro" id="IPR002180">
    <property type="entry name" value="LS/RS"/>
</dbReference>
<dbReference type="Gene3D" id="3.40.50.960">
    <property type="entry name" value="Lumazine/riboflavin synthase"/>
    <property type="match status" value="1"/>
</dbReference>
<dbReference type="InterPro" id="IPR034964">
    <property type="entry name" value="LS"/>
</dbReference>
<dbReference type="Pfam" id="PF00885">
    <property type="entry name" value="DMRL_synthase"/>
    <property type="match status" value="1"/>
</dbReference>
<dbReference type="PANTHER" id="PTHR21058:SF0">
    <property type="entry name" value="6,7-DIMETHYL-8-RIBITYLLUMAZINE SYNTHASE"/>
    <property type="match status" value="1"/>
</dbReference>
<evidence type="ECO:0000256" key="4">
    <source>
        <dbReference type="ARBA" id="ARBA00022619"/>
    </source>
</evidence>
<evidence type="ECO:0000256" key="5">
    <source>
        <dbReference type="ARBA" id="ARBA00022679"/>
    </source>
</evidence>
<dbReference type="PANTHER" id="PTHR21058">
    <property type="entry name" value="6,7-DIMETHYL-8-RIBITYLLUMAZINE SYNTHASE DMRL SYNTHASE LUMAZINE SYNTHASE"/>
    <property type="match status" value="1"/>
</dbReference>
<dbReference type="UniPathway" id="UPA00275">
    <property type="reaction ID" value="UER00404"/>
</dbReference>
<dbReference type="GO" id="GO:0009349">
    <property type="term" value="C:riboflavin synthase complex"/>
    <property type="evidence" value="ECO:0007669"/>
    <property type="project" value="InterPro"/>
</dbReference>
<evidence type="ECO:0000256" key="1">
    <source>
        <dbReference type="ARBA" id="ARBA00004917"/>
    </source>
</evidence>
<keyword evidence="4" id="KW-0686">Riboflavin biosynthesis</keyword>
<protein>
    <recommendedName>
        <fullName evidence="3">6,7-dimethyl-8-ribityllumazine synthase</fullName>
        <ecNumber evidence="3">2.5.1.78</ecNumber>
    </recommendedName>
</protein>
<dbReference type="AlphaFoldDB" id="A0A382QTG6"/>
<dbReference type="EC" id="2.5.1.78" evidence="3"/>
<organism evidence="7">
    <name type="scientific">marine metagenome</name>
    <dbReference type="NCBI Taxonomy" id="408172"/>
    <lineage>
        <taxon>unclassified sequences</taxon>
        <taxon>metagenomes</taxon>
        <taxon>ecological metagenomes</taxon>
    </lineage>
</organism>
<feature type="non-terminal residue" evidence="7">
    <location>
        <position position="63"/>
    </location>
</feature>
<proteinExistence type="inferred from homology"/>
<dbReference type="InterPro" id="IPR036467">
    <property type="entry name" value="LS/RS_sf"/>
</dbReference>
<evidence type="ECO:0000256" key="6">
    <source>
        <dbReference type="ARBA" id="ARBA00048785"/>
    </source>
</evidence>
<evidence type="ECO:0000256" key="2">
    <source>
        <dbReference type="ARBA" id="ARBA00007424"/>
    </source>
</evidence>
<comment type="pathway">
    <text evidence="1">Cofactor biosynthesis; riboflavin biosynthesis; riboflavin from 2-hydroxy-3-oxobutyl phosphate and 5-amino-6-(D-ribitylamino)uracil: step 1/2.</text>
</comment>
<name>A0A382QTG6_9ZZZZ</name>
<dbReference type="GO" id="GO:0005829">
    <property type="term" value="C:cytosol"/>
    <property type="evidence" value="ECO:0007669"/>
    <property type="project" value="TreeGrafter"/>
</dbReference>
<dbReference type="GO" id="GO:0000906">
    <property type="term" value="F:6,7-dimethyl-8-ribityllumazine synthase activity"/>
    <property type="evidence" value="ECO:0007669"/>
    <property type="project" value="UniProtKB-EC"/>
</dbReference>